<dbReference type="PANTHER" id="PTHR46200:SF1">
    <property type="entry name" value="GATOR COMPLEX PROTEIN WDR24"/>
    <property type="match status" value="1"/>
</dbReference>
<dbReference type="Gene3D" id="2.130.10.10">
    <property type="entry name" value="YVTN repeat-like/Quinoprotein amine dehydrogenase"/>
    <property type="match status" value="2"/>
</dbReference>
<evidence type="ECO:0000313" key="9">
    <source>
        <dbReference type="EMBL" id="ORX70254.1"/>
    </source>
</evidence>
<accession>A0A1Y1WAS1</accession>
<feature type="repeat" description="WD" evidence="6">
    <location>
        <begin position="785"/>
        <end position="816"/>
    </location>
</feature>
<dbReference type="InterPro" id="IPR049566">
    <property type="entry name" value="WDR59_RTC1-like_RING_Znf"/>
</dbReference>
<feature type="region of interest" description="Disordered" evidence="7">
    <location>
        <begin position="1"/>
        <end position="86"/>
    </location>
</feature>
<dbReference type="InterPro" id="IPR019775">
    <property type="entry name" value="WD40_repeat_CS"/>
</dbReference>
<dbReference type="PANTHER" id="PTHR46200">
    <property type="entry name" value="GATOR COMPLEX PROTEIN WDR24"/>
    <property type="match status" value="1"/>
</dbReference>
<keyword evidence="5" id="KW-0862">Zinc</keyword>
<feature type="compositionally biased region" description="Polar residues" evidence="7">
    <location>
        <begin position="264"/>
        <end position="295"/>
    </location>
</feature>
<protein>
    <recommendedName>
        <fullName evidence="8">WDR59/RTC1-like RING zinc finger domain-containing protein</fullName>
    </recommendedName>
</protein>
<dbReference type="InterPro" id="IPR037590">
    <property type="entry name" value="WDR24"/>
</dbReference>
<evidence type="ECO:0000256" key="6">
    <source>
        <dbReference type="PROSITE-ProRule" id="PRU00221"/>
    </source>
</evidence>
<keyword evidence="1 6" id="KW-0853">WD repeat</keyword>
<dbReference type="SUPFAM" id="SSF50978">
    <property type="entry name" value="WD40 repeat-like"/>
    <property type="match status" value="1"/>
</dbReference>
<feature type="region of interest" description="Disordered" evidence="7">
    <location>
        <begin position="1229"/>
        <end position="1250"/>
    </location>
</feature>
<keyword evidence="4" id="KW-0863">Zinc-finger</keyword>
<feature type="compositionally biased region" description="Polar residues" evidence="7">
    <location>
        <begin position="169"/>
        <end position="191"/>
    </location>
</feature>
<feature type="compositionally biased region" description="Polar residues" evidence="7">
    <location>
        <begin position="363"/>
        <end position="376"/>
    </location>
</feature>
<feature type="compositionally biased region" description="Polar residues" evidence="7">
    <location>
        <begin position="485"/>
        <end position="504"/>
    </location>
</feature>
<dbReference type="InterPro" id="IPR036322">
    <property type="entry name" value="WD40_repeat_dom_sf"/>
</dbReference>
<feature type="compositionally biased region" description="Basic residues" evidence="7">
    <location>
        <begin position="1068"/>
        <end position="1079"/>
    </location>
</feature>
<gene>
    <name evidence="9" type="ORF">DL89DRAFT_154588</name>
</gene>
<reference evidence="9 10" key="1">
    <citation type="submission" date="2016-07" db="EMBL/GenBank/DDBJ databases">
        <title>Pervasive Adenine N6-methylation of Active Genes in Fungi.</title>
        <authorList>
            <consortium name="DOE Joint Genome Institute"/>
            <person name="Mondo S.J."/>
            <person name="Dannebaum R.O."/>
            <person name="Kuo R.C."/>
            <person name="Labutti K."/>
            <person name="Haridas S."/>
            <person name="Kuo A."/>
            <person name="Salamov A."/>
            <person name="Ahrendt S.R."/>
            <person name="Lipzen A."/>
            <person name="Sullivan W."/>
            <person name="Andreopoulos W.B."/>
            <person name="Clum A."/>
            <person name="Lindquist E."/>
            <person name="Daum C."/>
            <person name="Ramamoorthy G.K."/>
            <person name="Gryganskyi A."/>
            <person name="Culley D."/>
            <person name="Magnuson J.K."/>
            <person name="James T.Y."/>
            <person name="O'Malley M.A."/>
            <person name="Stajich J.E."/>
            <person name="Spatafora J.W."/>
            <person name="Visel A."/>
            <person name="Grigoriev I.V."/>
        </authorList>
    </citation>
    <scope>NUCLEOTIDE SEQUENCE [LARGE SCALE GENOMIC DNA]</scope>
    <source>
        <strain evidence="9 10">ATCC 12442</strain>
    </source>
</reference>
<dbReference type="Pfam" id="PF17120">
    <property type="entry name" value="zf-RING_16"/>
    <property type="match status" value="1"/>
</dbReference>
<organism evidence="9 10">
    <name type="scientific">Linderina pennispora</name>
    <dbReference type="NCBI Taxonomy" id="61395"/>
    <lineage>
        <taxon>Eukaryota</taxon>
        <taxon>Fungi</taxon>
        <taxon>Fungi incertae sedis</taxon>
        <taxon>Zoopagomycota</taxon>
        <taxon>Kickxellomycotina</taxon>
        <taxon>Kickxellomycetes</taxon>
        <taxon>Kickxellales</taxon>
        <taxon>Kickxellaceae</taxon>
        <taxon>Linderina</taxon>
    </lineage>
</organism>
<dbReference type="OrthoDB" id="60955at2759"/>
<dbReference type="Proteomes" id="UP000193922">
    <property type="component" value="Unassembled WGS sequence"/>
</dbReference>
<evidence type="ECO:0000256" key="3">
    <source>
        <dbReference type="ARBA" id="ARBA00022737"/>
    </source>
</evidence>
<feature type="compositionally biased region" description="Polar residues" evidence="7">
    <location>
        <begin position="565"/>
        <end position="578"/>
    </location>
</feature>
<feature type="domain" description="WDR59/RTC1-like RING zinc finger" evidence="8">
    <location>
        <begin position="1473"/>
        <end position="1522"/>
    </location>
</feature>
<evidence type="ECO:0000256" key="2">
    <source>
        <dbReference type="ARBA" id="ARBA00022723"/>
    </source>
</evidence>
<dbReference type="GO" id="GO:0016239">
    <property type="term" value="P:positive regulation of macroautophagy"/>
    <property type="evidence" value="ECO:0007669"/>
    <property type="project" value="TreeGrafter"/>
</dbReference>
<keyword evidence="10" id="KW-1185">Reference proteome</keyword>
<dbReference type="Pfam" id="PF00400">
    <property type="entry name" value="WD40"/>
    <property type="match status" value="1"/>
</dbReference>
<proteinExistence type="predicted"/>
<evidence type="ECO:0000259" key="8">
    <source>
        <dbReference type="Pfam" id="PF17120"/>
    </source>
</evidence>
<dbReference type="PROSITE" id="PS00678">
    <property type="entry name" value="WD_REPEATS_1"/>
    <property type="match status" value="1"/>
</dbReference>
<evidence type="ECO:0000256" key="7">
    <source>
        <dbReference type="SAM" id="MobiDB-lite"/>
    </source>
</evidence>
<dbReference type="EMBL" id="MCFD01000006">
    <property type="protein sequence ID" value="ORX70254.1"/>
    <property type="molecule type" value="Genomic_DNA"/>
</dbReference>
<dbReference type="GO" id="GO:0005829">
    <property type="term" value="C:cytosol"/>
    <property type="evidence" value="ECO:0007669"/>
    <property type="project" value="TreeGrafter"/>
</dbReference>
<evidence type="ECO:0000256" key="4">
    <source>
        <dbReference type="ARBA" id="ARBA00022771"/>
    </source>
</evidence>
<name>A0A1Y1WAS1_9FUNG</name>
<comment type="caution">
    <text evidence="9">The sequence shown here is derived from an EMBL/GenBank/DDBJ whole genome shotgun (WGS) entry which is preliminary data.</text>
</comment>
<dbReference type="RefSeq" id="XP_040743892.1">
    <property type="nucleotide sequence ID" value="XM_040883599.1"/>
</dbReference>
<feature type="compositionally biased region" description="Polar residues" evidence="7">
    <location>
        <begin position="68"/>
        <end position="83"/>
    </location>
</feature>
<dbReference type="GeneID" id="63800247"/>
<feature type="region of interest" description="Disordered" evidence="7">
    <location>
        <begin position="466"/>
        <end position="546"/>
    </location>
</feature>
<dbReference type="GO" id="GO:1904263">
    <property type="term" value="P:positive regulation of TORC1 signaling"/>
    <property type="evidence" value="ECO:0007669"/>
    <property type="project" value="TreeGrafter"/>
</dbReference>
<feature type="region of interest" description="Disordered" evidence="7">
    <location>
        <begin position="559"/>
        <end position="582"/>
    </location>
</feature>
<dbReference type="CDD" id="cd16693">
    <property type="entry name" value="mRING-H2-C3H3C2_WDR24"/>
    <property type="match status" value="1"/>
</dbReference>
<feature type="compositionally biased region" description="Polar residues" evidence="7">
    <location>
        <begin position="467"/>
        <end position="477"/>
    </location>
</feature>
<sequence>MSESKKAQIRTGRRGAGLNSTVAPVAPKPRPAPSKPNSGGRRGKQKPEPLPAIPDSPGSAMEFGLLPSRSQSSRADAQESQALANMLSDGDMPLVLVADSNSHMNPAAEGTHEPEKRRALSGGNEPDSVQTPAKQVLVQRPRSTTTTPFGGRKRGIFTRPEGVQRAATTQTYAPHSSSVSPTGGDTSTWQRNHSENERPVVTRSVSGQEQAAVGTDTRAVQSATAAHFHIASGNVLNDAQKRVPRLSKRDSSMTASTVEIPESLASSLSTDRSMASNSVGQQNSRSEVFSPTSTLRRTESDVVIPSEGTRGTQVKPKVSSSVFSQSKAAGRSKRGGSGGDLRTSEFKGAAKPAASGGVFGSKQRANTGEQLQTSGHDSADLVINTSHSGPSEASSMFLSPGPDQGFGVPRNRLAATQRKGGHGAMTERSAEDYPGQNGADGKRVWLYTPPTQPTAMDLILSGAAANNPRQGSAQQGSGEARSARMPSTQNDSPNETSQQLISKLSGTSATAQGASAGGKVHYRRDSATRQSSAMSGSTLFGTTGRVTSAGRIDRDHSDLADAHSTDSAQASSGGQQLLSPWAFTPTRGHKKTLVFEQPWRWNAVAPSPNKQPICAVAGHDGLVLLRMGPDQITQEAHMAMGRRWNMSMDFKDVIWRPSEYITTGSNDGTVTIWDPERRTDQFVRKFSDYSRPVNRLTPKPDNPYFVYAAYSDGYIVGWDVRASDRNSGTRLTGSLTAQDIDCTPSDASKIAAITQEGRLLVWDDRKPTTPYLNFDAHPAYRGQCIAWHPNGRFIGSGGSDQAIKVWDITTAPKKFSVSPFCAIRTLAHVHKLQWRPGHDTQLSSCALSSDIRFQVWDMHNPNHSLMFHDRHKGAISGFTWYDDDVVWSSTREGDVVQCDMQNDAVFTAGLMGNTVAEFSSQHHLAVATGEFFQRRSSCIEHIMVDVSATQKRQGVVQKPGGSASGQSTFSGSANPLLAGIKNSGKMSLELLKYQTNLPQAFLDEHVLDHKLTGEPNAMAYLARTYRFDPDEFSACCEHNAKISSARFPEISRFWRFLSTMLGDSLPLKPRKRSGKSRKKGTSDLQSERQLSSVGSQSSRVRRAWLRSNLSESISRASSSVFLSRSVIDSLPDGGDGSSDGEYHMPSTLMPQAPSILQSGRTSPASFSALFQSPSNRSISRGSETRFSEISETLKHAKANRLLPAVMLQSEGRETMSRSIPNLQHIMSVSTRPSNTPSPLARPLAHSMSSPSADDMALHITQNSNALRPNSVVRSRTTGSIGLPSRATELLPLTSASAQPQERAQFFFADTADIPSGVATPNLALVASGAVLPDAAPTVAPAANGVQTAAKLNIRTQRYATKKELRLVADSCQYYADKGDVQTAVTVALLMRGFIRIHKWRAAENWMLAYIDQLDQQREFEAATMIALESPFKSVRDAIETRNTVGIECCHCRSTLMQLPDTGLALCVECKRASTQCAVCQEPVIGRFVWCQGCGHGGHADHFHEWFDDLDQTECPSGCGHACNLVPGVS</sequence>
<evidence type="ECO:0000256" key="5">
    <source>
        <dbReference type="ARBA" id="ARBA00022833"/>
    </source>
</evidence>
<dbReference type="GO" id="GO:0005774">
    <property type="term" value="C:vacuolar membrane"/>
    <property type="evidence" value="ECO:0007669"/>
    <property type="project" value="TreeGrafter"/>
</dbReference>
<dbReference type="SMART" id="SM00320">
    <property type="entry name" value="WD40"/>
    <property type="match status" value="5"/>
</dbReference>
<feature type="compositionally biased region" description="Polar residues" evidence="7">
    <location>
        <begin position="383"/>
        <end position="397"/>
    </location>
</feature>
<feature type="region of interest" description="Disordered" evidence="7">
    <location>
        <begin position="169"/>
        <end position="213"/>
    </location>
</feature>
<keyword evidence="3" id="KW-0677">Repeat</keyword>
<dbReference type="InterPro" id="IPR015943">
    <property type="entry name" value="WD40/YVTN_repeat-like_dom_sf"/>
</dbReference>
<evidence type="ECO:0000313" key="10">
    <source>
        <dbReference type="Proteomes" id="UP000193922"/>
    </source>
</evidence>
<keyword evidence="2" id="KW-0479">Metal-binding</keyword>
<feature type="compositionally biased region" description="Low complexity" evidence="7">
    <location>
        <begin position="505"/>
        <end position="518"/>
    </location>
</feature>
<dbReference type="InterPro" id="IPR001680">
    <property type="entry name" value="WD40_rpt"/>
</dbReference>
<dbReference type="GO" id="GO:0061700">
    <property type="term" value="C:GATOR2 complex"/>
    <property type="evidence" value="ECO:0007669"/>
    <property type="project" value="TreeGrafter"/>
</dbReference>
<dbReference type="GO" id="GO:0008270">
    <property type="term" value="F:zinc ion binding"/>
    <property type="evidence" value="ECO:0007669"/>
    <property type="project" value="UniProtKB-KW"/>
</dbReference>
<feature type="region of interest" description="Disordered" evidence="7">
    <location>
        <begin position="99"/>
        <end position="156"/>
    </location>
</feature>
<evidence type="ECO:0000256" key="1">
    <source>
        <dbReference type="ARBA" id="ARBA00022574"/>
    </source>
</evidence>
<feature type="region of interest" description="Disordered" evidence="7">
    <location>
        <begin position="1067"/>
        <end position="1094"/>
    </location>
</feature>
<feature type="repeat" description="WD" evidence="6">
    <location>
        <begin position="658"/>
        <end position="674"/>
    </location>
</feature>
<feature type="region of interest" description="Disordered" evidence="7">
    <location>
        <begin position="242"/>
        <end position="440"/>
    </location>
</feature>
<feature type="region of interest" description="Disordered" evidence="7">
    <location>
        <begin position="1132"/>
        <end position="1161"/>
    </location>
</feature>
<dbReference type="STRING" id="61395.A0A1Y1WAS1"/>
<feature type="compositionally biased region" description="Polar residues" evidence="7">
    <location>
        <begin position="528"/>
        <end position="546"/>
    </location>
</feature>
<dbReference type="PROSITE" id="PS50082">
    <property type="entry name" value="WD_REPEATS_2"/>
    <property type="match status" value="2"/>
</dbReference>